<dbReference type="InterPro" id="IPR009091">
    <property type="entry name" value="RCC1/BLIP-II"/>
</dbReference>
<dbReference type="Pfam" id="PF00415">
    <property type="entry name" value="RCC1"/>
    <property type="match status" value="3"/>
</dbReference>
<evidence type="ECO:0000313" key="3">
    <source>
        <dbReference type="EMBL" id="KIP52515.1"/>
    </source>
</evidence>
<dbReference type="InterPro" id="IPR000408">
    <property type="entry name" value="Reg_chr_condens"/>
</dbReference>
<dbReference type="OrthoDB" id="904022at2"/>
<accession>A0A0D0H5Z2</accession>
<organism evidence="3 4">
    <name type="scientific">Leucobacter komagatae</name>
    <dbReference type="NCBI Taxonomy" id="55969"/>
    <lineage>
        <taxon>Bacteria</taxon>
        <taxon>Bacillati</taxon>
        <taxon>Actinomycetota</taxon>
        <taxon>Actinomycetes</taxon>
        <taxon>Micrococcales</taxon>
        <taxon>Microbacteriaceae</taxon>
        <taxon>Leucobacter</taxon>
    </lineage>
</organism>
<dbReference type="SUPFAM" id="SSF50985">
    <property type="entry name" value="RCC1/BLIP-II"/>
    <property type="match status" value="1"/>
</dbReference>
<keyword evidence="4" id="KW-1185">Reference proteome</keyword>
<dbReference type="InterPro" id="IPR051625">
    <property type="entry name" value="Signaling_Regulatory_Domain"/>
</dbReference>
<dbReference type="EMBL" id="JXSQ01000010">
    <property type="protein sequence ID" value="KIP52515.1"/>
    <property type="molecule type" value="Genomic_DNA"/>
</dbReference>
<reference evidence="3 4" key="1">
    <citation type="submission" date="2015-01" db="EMBL/GenBank/DDBJ databases">
        <title>Draft genome sequence of Leucobacter komagatae strain VKM ST2845.</title>
        <authorList>
            <person name="Karlyshev A.V."/>
            <person name="Kudryashova E.B."/>
        </authorList>
    </citation>
    <scope>NUCLEOTIDE SEQUENCE [LARGE SCALE GENOMIC DNA]</scope>
    <source>
        <strain evidence="3 4">VKM ST2845</strain>
    </source>
</reference>
<dbReference type="Gene3D" id="2.130.10.30">
    <property type="entry name" value="Regulator of chromosome condensation 1/beta-lactamase-inhibitor protein II"/>
    <property type="match status" value="1"/>
</dbReference>
<dbReference type="PROSITE" id="PS50012">
    <property type="entry name" value="RCC1_3"/>
    <property type="match status" value="3"/>
</dbReference>
<dbReference type="AlphaFoldDB" id="A0A0D0H5Z2"/>
<dbReference type="Proteomes" id="UP000032120">
    <property type="component" value="Unassembled WGS sequence"/>
</dbReference>
<comment type="caution">
    <text evidence="3">The sequence shown here is derived from an EMBL/GenBank/DDBJ whole genome shotgun (WGS) entry which is preliminary data.</text>
</comment>
<sequence length="279" mass="28501">MLLSAPRTESAPREPRNGRSLVAMLASATIALTLFAPVSAALADPADEVAADSSMTVSPAKGTSVGGERVAIAPSQFDREWVHVGRGDYQSFAVTRDGSIYAWGSNRQGRLGIGSGSEYAQTPTRIPTPDGTPLAGKKFTQAEGGLMHGVALDTDGVVYTWGNNSYGQLGNGTHGLESSTISPVAVPTAGTPMAGKTIVKIATATYTTVVVASDGSVYGWGQGPNGLLGNGDTENSAVPVQVTTVGTPMAGKRSSISRSVGTSSPAPRMARTTRGDSTT</sequence>
<keyword evidence="1" id="KW-0677">Repeat</keyword>
<gene>
    <name evidence="3" type="ORF">SD72_09040</name>
</gene>
<name>A0A0D0H5Z2_9MICO</name>
<evidence type="ECO:0008006" key="5">
    <source>
        <dbReference type="Google" id="ProtNLM"/>
    </source>
</evidence>
<dbReference type="PRINTS" id="PR00633">
    <property type="entry name" value="RCCNDNSATION"/>
</dbReference>
<protein>
    <recommendedName>
        <fullName evidence="5">Regulator of chromosome condensation (RCC1) repeat-containing protein</fullName>
    </recommendedName>
</protein>
<proteinExistence type="predicted"/>
<feature type="region of interest" description="Disordered" evidence="2">
    <location>
        <begin position="247"/>
        <end position="279"/>
    </location>
</feature>
<feature type="compositionally biased region" description="Low complexity" evidence="2">
    <location>
        <begin position="254"/>
        <end position="264"/>
    </location>
</feature>
<evidence type="ECO:0000256" key="1">
    <source>
        <dbReference type="ARBA" id="ARBA00022737"/>
    </source>
</evidence>
<dbReference type="PANTHER" id="PTHR22872">
    <property type="entry name" value="BTK-BINDING PROTEIN-RELATED"/>
    <property type="match status" value="1"/>
</dbReference>
<evidence type="ECO:0000256" key="2">
    <source>
        <dbReference type="SAM" id="MobiDB-lite"/>
    </source>
</evidence>
<evidence type="ECO:0000313" key="4">
    <source>
        <dbReference type="Proteomes" id="UP000032120"/>
    </source>
</evidence>